<comment type="caution">
    <text evidence="6">The sequence shown here is derived from an EMBL/GenBank/DDBJ whole genome shotgun (WGS) entry which is preliminary data.</text>
</comment>
<dbReference type="Gene3D" id="3.40.190.290">
    <property type="match status" value="1"/>
</dbReference>
<gene>
    <name evidence="6" type="ORF">GCM10011491_02480</name>
</gene>
<proteinExistence type="inferred from homology"/>
<reference evidence="6" key="1">
    <citation type="journal article" date="2014" name="Int. J. Syst. Evol. Microbiol.">
        <title>Complete genome sequence of Corynebacterium casei LMG S-19264T (=DSM 44701T), isolated from a smear-ripened cheese.</title>
        <authorList>
            <consortium name="US DOE Joint Genome Institute (JGI-PGF)"/>
            <person name="Walter F."/>
            <person name="Albersmeier A."/>
            <person name="Kalinowski J."/>
            <person name="Ruckert C."/>
        </authorList>
    </citation>
    <scope>NUCLEOTIDE SEQUENCE</scope>
    <source>
        <strain evidence="6">CGMCC 1.15082</strain>
    </source>
</reference>
<dbReference type="SUPFAM" id="SSF53850">
    <property type="entry name" value="Periplasmic binding protein-like II"/>
    <property type="match status" value="1"/>
</dbReference>
<dbReference type="GO" id="GO:0003677">
    <property type="term" value="F:DNA binding"/>
    <property type="evidence" value="ECO:0007669"/>
    <property type="project" value="UniProtKB-KW"/>
</dbReference>
<evidence type="ECO:0000256" key="4">
    <source>
        <dbReference type="ARBA" id="ARBA00023163"/>
    </source>
</evidence>
<dbReference type="PANTHER" id="PTHR30419">
    <property type="entry name" value="HTH-TYPE TRANSCRIPTIONAL REGULATOR YBHD"/>
    <property type="match status" value="1"/>
</dbReference>
<dbReference type="FunFam" id="1.10.10.10:FF:000001">
    <property type="entry name" value="LysR family transcriptional regulator"/>
    <property type="match status" value="1"/>
</dbReference>
<sequence>MNLRTLQAFVEVVRQGGFSQAAKTIHATQSTVSKAVKQLEDELGAVLLDRSLPRAALTTAGEIVYRRALAILTEREDLTTELNELRGLKRGVLRLGLPPIGSNILFAPVFAAYRNRHPDIDIRLVEHGSKRLEELLLTGELDIAASLLPVAEEFEWQDVRREPIVALLPLSHPATGEGAVALGALASLPFILFESGFALNQIILDACARQGFSPEIAVRSSQIDFIVELAATGMGVGFLPRMIAEQRRHPAVRLVAIDDAQMEWHMALVWRRGAYLSHAAKAWLDLARMRAEGGERKS</sequence>
<evidence type="ECO:0000259" key="5">
    <source>
        <dbReference type="PROSITE" id="PS50931"/>
    </source>
</evidence>
<dbReference type="PANTHER" id="PTHR30419:SF8">
    <property type="entry name" value="NITROGEN ASSIMILATION TRANSCRIPTIONAL ACTIVATOR-RELATED"/>
    <property type="match status" value="1"/>
</dbReference>
<protein>
    <submittedName>
        <fullName evidence="6">LysR family transcriptional regulator</fullName>
    </submittedName>
</protein>
<dbReference type="GO" id="GO:0003700">
    <property type="term" value="F:DNA-binding transcription factor activity"/>
    <property type="evidence" value="ECO:0007669"/>
    <property type="project" value="InterPro"/>
</dbReference>
<accession>A0A916S1C0</accession>
<keyword evidence="4" id="KW-0804">Transcription</keyword>
<keyword evidence="7" id="KW-1185">Reference proteome</keyword>
<feature type="domain" description="HTH lysR-type" evidence="5">
    <location>
        <begin position="1"/>
        <end position="58"/>
    </location>
</feature>
<evidence type="ECO:0000256" key="1">
    <source>
        <dbReference type="ARBA" id="ARBA00009437"/>
    </source>
</evidence>
<keyword evidence="2" id="KW-0805">Transcription regulation</keyword>
<dbReference type="Gene3D" id="1.10.10.10">
    <property type="entry name" value="Winged helix-like DNA-binding domain superfamily/Winged helix DNA-binding domain"/>
    <property type="match status" value="1"/>
</dbReference>
<dbReference type="InterPro" id="IPR005119">
    <property type="entry name" value="LysR_subst-bd"/>
</dbReference>
<evidence type="ECO:0000256" key="3">
    <source>
        <dbReference type="ARBA" id="ARBA00023125"/>
    </source>
</evidence>
<dbReference type="InterPro" id="IPR036390">
    <property type="entry name" value="WH_DNA-bd_sf"/>
</dbReference>
<dbReference type="GO" id="GO:0005829">
    <property type="term" value="C:cytosol"/>
    <property type="evidence" value="ECO:0007669"/>
    <property type="project" value="TreeGrafter"/>
</dbReference>
<dbReference type="AlphaFoldDB" id="A0A916S1C0"/>
<keyword evidence="3" id="KW-0238">DNA-binding</keyword>
<organism evidence="6 7">
    <name type="scientific">Brucella endophytica</name>
    <dbReference type="NCBI Taxonomy" id="1963359"/>
    <lineage>
        <taxon>Bacteria</taxon>
        <taxon>Pseudomonadati</taxon>
        <taxon>Pseudomonadota</taxon>
        <taxon>Alphaproteobacteria</taxon>
        <taxon>Hyphomicrobiales</taxon>
        <taxon>Brucellaceae</taxon>
        <taxon>Brucella/Ochrobactrum group</taxon>
        <taxon>Brucella</taxon>
    </lineage>
</organism>
<evidence type="ECO:0000313" key="6">
    <source>
        <dbReference type="EMBL" id="GGA78790.1"/>
    </source>
</evidence>
<dbReference type="InterPro" id="IPR050950">
    <property type="entry name" value="HTH-type_LysR_regulators"/>
</dbReference>
<dbReference type="Proteomes" id="UP000646478">
    <property type="component" value="Unassembled WGS sequence"/>
</dbReference>
<dbReference type="SUPFAM" id="SSF46785">
    <property type="entry name" value="Winged helix' DNA-binding domain"/>
    <property type="match status" value="1"/>
</dbReference>
<dbReference type="Pfam" id="PF00126">
    <property type="entry name" value="HTH_1"/>
    <property type="match status" value="1"/>
</dbReference>
<dbReference type="EMBL" id="BMHH01000001">
    <property type="protein sequence ID" value="GGA78790.1"/>
    <property type="molecule type" value="Genomic_DNA"/>
</dbReference>
<dbReference type="PRINTS" id="PR00039">
    <property type="entry name" value="HTHLYSR"/>
</dbReference>
<dbReference type="InterPro" id="IPR036388">
    <property type="entry name" value="WH-like_DNA-bd_sf"/>
</dbReference>
<dbReference type="PROSITE" id="PS50931">
    <property type="entry name" value="HTH_LYSR"/>
    <property type="match status" value="1"/>
</dbReference>
<evidence type="ECO:0000256" key="2">
    <source>
        <dbReference type="ARBA" id="ARBA00023015"/>
    </source>
</evidence>
<comment type="similarity">
    <text evidence="1">Belongs to the LysR transcriptional regulatory family.</text>
</comment>
<evidence type="ECO:0000313" key="7">
    <source>
        <dbReference type="Proteomes" id="UP000646478"/>
    </source>
</evidence>
<dbReference type="CDD" id="cd08438">
    <property type="entry name" value="PBP2_CidR"/>
    <property type="match status" value="1"/>
</dbReference>
<reference evidence="6" key="2">
    <citation type="submission" date="2020-09" db="EMBL/GenBank/DDBJ databases">
        <authorList>
            <person name="Sun Q."/>
            <person name="Zhou Y."/>
        </authorList>
    </citation>
    <scope>NUCLEOTIDE SEQUENCE</scope>
    <source>
        <strain evidence="6">CGMCC 1.15082</strain>
    </source>
</reference>
<dbReference type="InterPro" id="IPR000847">
    <property type="entry name" value="LysR_HTH_N"/>
</dbReference>
<name>A0A916S1C0_9HYPH</name>
<dbReference type="RefSeq" id="WP_188820664.1">
    <property type="nucleotide sequence ID" value="NZ_BMHH01000001.1"/>
</dbReference>
<dbReference type="Pfam" id="PF03466">
    <property type="entry name" value="LysR_substrate"/>
    <property type="match status" value="1"/>
</dbReference>